<feature type="transmembrane region" description="Helical" evidence="6">
    <location>
        <begin position="138"/>
        <end position="157"/>
    </location>
</feature>
<sequence length="467" mass="52408">MKYSSSQLNGSVAADNLALRFIFTQYEMVTMTAIIFNTFWIILEKLCFAGGGIISAMFVARYLGPANFGAFSYLLSIVILIMPFVQLGNDNILFNRIAKNKYSGMRLMTASVKLKFKMFMLFSAALMIWASLNLKHNEVVILALLLLSTFFSIHDIYKLFFDATLRSKINLVINNCALLLFIIMNLTFVYLKMILVWFAVAYVVARSFVPFMIRRVLFSYSQKTLNRRIKVNLTSRHIKKYHLYLLQVGFPLAIFSLSIVIYTLIDQIMLAKYLGSYAVVLYSAAQSITQGWAIIPSALVTSMMSTIVREKSSRKADELIHLLYVIAISIFIPVIAVVSLLSGPIIDLIYGKAYHVAASILLIGAVTTCFSVMGTVAYRVIIMNAGFRFVAVNMPLIAVLNIVLNSYLIPLYGIKGAAFATLLSEFSSLFILNAFFRKCLITSQILSSDKSIPLLISEVKHYAKSNR</sequence>
<keyword evidence="4 6" id="KW-1133">Transmembrane helix</keyword>
<evidence type="ECO:0000256" key="4">
    <source>
        <dbReference type="ARBA" id="ARBA00022989"/>
    </source>
</evidence>
<dbReference type="EMBL" id="JAFJYC010000002">
    <property type="protein sequence ID" value="MBT9432977.1"/>
    <property type="molecule type" value="Genomic_DNA"/>
</dbReference>
<dbReference type="InterPro" id="IPR050833">
    <property type="entry name" value="Poly_Biosynth_Transport"/>
</dbReference>
<dbReference type="PANTHER" id="PTHR30250">
    <property type="entry name" value="PST FAMILY PREDICTED COLANIC ACID TRANSPORTER"/>
    <property type="match status" value="1"/>
</dbReference>
<evidence type="ECO:0000256" key="5">
    <source>
        <dbReference type="ARBA" id="ARBA00023136"/>
    </source>
</evidence>
<feature type="transmembrane region" description="Helical" evidence="6">
    <location>
        <begin position="243"/>
        <end position="265"/>
    </location>
</feature>
<feature type="transmembrane region" description="Helical" evidence="6">
    <location>
        <begin position="353"/>
        <end position="378"/>
    </location>
</feature>
<dbReference type="RefSeq" id="WP_215670433.1">
    <property type="nucleotide sequence ID" value="NZ_JAFJYC010000002.1"/>
</dbReference>
<feature type="transmembrane region" description="Helical" evidence="6">
    <location>
        <begin position="416"/>
        <end position="436"/>
    </location>
</feature>
<dbReference type="InterPro" id="IPR002797">
    <property type="entry name" value="Polysacc_synth"/>
</dbReference>
<feature type="transmembrane region" description="Helical" evidence="6">
    <location>
        <begin position="70"/>
        <end position="93"/>
    </location>
</feature>
<organism evidence="7 8">
    <name type="scientific">Candidatus Sodalis endolongispinus</name>
    <dbReference type="NCBI Taxonomy" id="2812662"/>
    <lineage>
        <taxon>Bacteria</taxon>
        <taxon>Pseudomonadati</taxon>
        <taxon>Pseudomonadota</taxon>
        <taxon>Gammaproteobacteria</taxon>
        <taxon>Enterobacterales</taxon>
        <taxon>Bruguierivoracaceae</taxon>
        <taxon>Sodalis</taxon>
    </lineage>
</organism>
<evidence type="ECO:0000256" key="2">
    <source>
        <dbReference type="ARBA" id="ARBA00022475"/>
    </source>
</evidence>
<protein>
    <submittedName>
        <fullName evidence="7">Flippase</fullName>
    </submittedName>
</protein>
<keyword evidence="8" id="KW-1185">Reference proteome</keyword>
<evidence type="ECO:0000256" key="1">
    <source>
        <dbReference type="ARBA" id="ARBA00004651"/>
    </source>
</evidence>
<evidence type="ECO:0000313" key="7">
    <source>
        <dbReference type="EMBL" id="MBT9432977.1"/>
    </source>
</evidence>
<name>A0ABS5YE34_9GAMM</name>
<keyword evidence="3 6" id="KW-0812">Transmembrane</keyword>
<comment type="subcellular location">
    <subcellularLocation>
        <location evidence="1">Cell membrane</location>
        <topology evidence="1">Multi-pass membrane protein</topology>
    </subcellularLocation>
</comment>
<keyword evidence="5 6" id="KW-0472">Membrane</keyword>
<accession>A0ABS5YE34</accession>
<reference evidence="7 8" key="1">
    <citation type="journal article" date="2021" name="Genome Biol. Evol.">
        <title>The evolution of interdependence in a four-way mealybug symbiosis.</title>
        <authorList>
            <person name="Garber A.I."/>
            <person name="Kupper M."/>
            <person name="Laetsch D.R."/>
            <person name="Weldon S.R."/>
            <person name="Ladinsky M.S."/>
            <person name="Bjorkman P.J."/>
            <person name="McCutcheon J.P."/>
        </authorList>
    </citation>
    <scope>NUCLEOTIDE SEQUENCE [LARGE SCALE GENOMIC DNA]</scope>
    <source>
        <strain evidence="7">SOD</strain>
    </source>
</reference>
<feature type="transmembrane region" description="Helical" evidence="6">
    <location>
        <begin position="169"/>
        <end position="188"/>
    </location>
</feature>
<dbReference type="Pfam" id="PF01943">
    <property type="entry name" value="Polysacc_synt"/>
    <property type="match status" value="1"/>
</dbReference>
<feature type="transmembrane region" description="Helical" evidence="6">
    <location>
        <begin position="194"/>
        <end position="213"/>
    </location>
</feature>
<dbReference type="PANTHER" id="PTHR30250:SF11">
    <property type="entry name" value="O-ANTIGEN TRANSPORTER-RELATED"/>
    <property type="match status" value="1"/>
</dbReference>
<feature type="transmembrane region" description="Helical" evidence="6">
    <location>
        <begin position="390"/>
        <end position="410"/>
    </location>
</feature>
<dbReference type="Proteomes" id="UP000811282">
    <property type="component" value="Unassembled WGS sequence"/>
</dbReference>
<feature type="transmembrane region" description="Helical" evidence="6">
    <location>
        <begin position="277"/>
        <end position="301"/>
    </location>
</feature>
<keyword evidence="2" id="KW-1003">Cell membrane</keyword>
<evidence type="ECO:0000313" key="8">
    <source>
        <dbReference type="Proteomes" id="UP000811282"/>
    </source>
</evidence>
<dbReference type="CDD" id="cd13128">
    <property type="entry name" value="MATE_Wzx_like"/>
    <property type="match status" value="1"/>
</dbReference>
<gene>
    <name evidence="7" type="ORF">JZM24_14080</name>
</gene>
<feature type="transmembrane region" description="Helical" evidence="6">
    <location>
        <begin position="20"/>
        <end position="39"/>
    </location>
</feature>
<proteinExistence type="predicted"/>
<feature type="transmembrane region" description="Helical" evidence="6">
    <location>
        <begin position="322"/>
        <end position="341"/>
    </location>
</feature>
<feature type="transmembrane region" description="Helical" evidence="6">
    <location>
        <begin position="114"/>
        <end position="132"/>
    </location>
</feature>
<comment type="caution">
    <text evidence="7">The sequence shown here is derived from an EMBL/GenBank/DDBJ whole genome shotgun (WGS) entry which is preliminary data.</text>
</comment>
<evidence type="ECO:0000256" key="6">
    <source>
        <dbReference type="SAM" id="Phobius"/>
    </source>
</evidence>
<evidence type="ECO:0000256" key="3">
    <source>
        <dbReference type="ARBA" id="ARBA00022692"/>
    </source>
</evidence>